<evidence type="ECO:0000256" key="10">
    <source>
        <dbReference type="ARBA" id="ARBA00023317"/>
    </source>
</evidence>
<keyword evidence="3 11" id="KW-0210">Decarboxylase</keyword>
<dbReference type="Proteomes" id="UP000501568">
    <property type="component" value="Chromosome"/>
</dbReference>
<keyword evidence="5 11" id="KW-0472">Membrane</keyword>
<keyword evidence="9 11" id="KW-1208">Phospholipid metabolism</keyword>
<reference evidence="13 14" key="1">
    <citation type="submission" date="2020-02" db="EMBL/GenBank/DDBJ databases">
        <authorList>
            <person name="Zheng R.K."/>
            <person name="Sun C.M."/>
        </authorList>
    </citation>
    <scope>NUCLEOTIDE SEQUENCE [LARGE SCALE GENOMIC DNA]</scope>
    <source>
        <strain evidence="14">zrk23</strain>
    </source>
</reference>
<evidence type="ECO:0000256" key="2">
    <source>
        <dbReference type="ARBA" id="ARBA00022516"/>
    </source>
</evidence>
<accession>A0A6G6Y5P5</accession>
<dbReference type="GO" id="GO:0006646">
    <property type="term" value="P:phosphatidylethanolamine biosynthetic process"/>
    <property type="evidence" value="ECO:0007669"/>
    <property type="project" value="UniProtKB-UniRule"/>
</dbReference>
<keyword evidence="2 11" id="KW-0444">Lipid biosynthesis</keyword>
<dbReference type="InterPro" id="IPR033175">
    <property type="entry name" value="PSD-A"/>
</dbReference>
<name>A0A6G6Y5P5_9SPHN</name>
<dbReference type="NCBIfam" id="NF003679">
    <property type="entry name" value="PRK05305.1-3"/>
    <property type="match status" value="1"/>
</dbReference>
<comment type="catalytic activity">
    <reaction evidence="11">
        <text>a 1,2-diacyl-sn-glycero-3-phospho-L-serine + H(+) = a 1,2-diacyl-sn-glycero-3-phosphoethanolamine + CO2</text>
        <dbReference type="Rhea" id="RHEA:20828"/>
        <dbReference type="ChEBI" id="CHEBI:15378"/>
        <dbReference type="ChEBI" id="CHEBI:16526"/>
        <dbReference type="ChEBI" id="CHEBI:57262"/>
        <dbReference type="ChEBI" id="CHEBI:64612"/>
        <dbReference type="EC" id="4.1.1.65"/>
    </reaction>
</comment>
<evidence type="ECO:0000313" key="14">
    <source>
        <dbReference type="Proteomes" id="UP000501568"/>
    </source>
</evidence>
<comment type="subcellular location">
    <subcellularLocation>
        <location evidence="11">Cell membrane</location>
        <topology evidence="11">Peripheral membrane protein</topology>
    </subcellularLocation>
</comment>
<dbReference type="KEGG" id="spzr:G5C33_11135"/>
<dbReference type="GO" id="GO:0005886">
    <property type="term" value="C:plasma membrane"/>
    <property type="evidence" value="ECO:0007669"/>
    <property type="project" value="UniProtKB-SubCell"/>
</dbReference>
<dbReference type="PANTHER" id="PTHR35809">
    <property type="entry name" value="ARCHAETIDYLSERINE DECARBOXYLASE PROENZYME-RELATED"/>
    <property type="match status" value="1"/>
</dbReference>
<evidence type="ECO:0000256" key="4">
    <source>
        <dbReference type="ARBA" id="ARBA00023098"/>
    </source>
</evidence>
<evidence type="ECO:0000256" key="11">
    <source>
        <dbReference type="HAMAP-Rule" id="MF_00664"/>
    </source>
</evidence>
<comment type="function">
    <text evidence="11">Catalyzes the formation of phosphatidylethanolamine (PtdEtn) from phosphatidylserine (PtdSer).</text>
</comment>
<dbReference type="Pfam" id="PF02666">
    <property type="entry name" value="PS_Dcarbxylase"/>
    <property type="match status" value="1"/>
</dbReference>
<feature type="modified residue" description="Pyruvic acid (Ser); by autocatalysis" evidence="11">
    <location>
        <position position="202"/>
    </location>
</feature>
<dbReference type="RefSeq" id="WP_165327281.1">
    <property type="nucleotide sequence ID" value="NZ_CP049109.1"/>
</dbReference>
<dbReference type="InterPro" id="IPR003817">
    <property type="entry name" value="PS_Dcarbxylase"/>
</dbReference>
<evidence type="ECO:0000256" key="9">
    <source>
        <dbReference type="ARBA" id="ARBA00023264"/>
    </source>
</evidence>
<evidence type="ECO:0000256" key="12">
    <source>
        <dbReference type="SAM" id="Phobius"/>
    </source>
</evidence>
<evidence type="ECO:0000256" key="7">
    <source>
        <dbReference type="ARBA" id="ARBA00023209"/>
    </source>
</evidence>
<dbReference type="HAMAP" id="MF_00664">
    <property type="entry name" value="PS_decarb_PSD_A"/>
    <property type="match status" value="1"/>
</dbReference>
<keyword evidence="4 11" id="KW-0443">Lipid metabolism</keyword>
<keyword evidence="12" id="KW-1133">Transmembrane helix</keyword>
<evidence type="ECO:0000256" key="1">
    <source>
        <dbReference type="ARBA" id="ARBA00022475"/>
    </source>
</evidence>
<organism evidence="13 14">
    <name type="scientific">Stakelama tenebrarum</name>
    <dbReference type="NCBI Taxonomy" id="2711215"/>
    <lineage>
        <taxon>Bacteria</taxon>
        <taxon>Pseudomonadati</taxon>
        <taxon>Pseudomonadota</taxon>
        <taxon>Alphaproteobacteria</taxon>
        <taxon>Sphingomonadales</taxon>
        <taxon>Sphingomonadaceae</taxon>
        <taxon>Stakelama</taxon>
    </lineage>
</organism>
<feature type="transmembrane region" description="Helical" evidence="12">
    <location>
        <begin position="28"/>
        <end position="61"/>
    </location>
</feature>
<feature type="active site" description="Schiff-base intermediate with substrate; via pyruvic acid" evidence="11">
    <location>
        <position position="202"/>
    </location>
</feature>
<keyword evidence="10 11" id="KW-0670">Pyruvate</keyword>
<comment type="subunit">
    <text evidence="11">Heterodimer of a large membrane-associated beta subunit and a small pyruvoyl-containing alpha subunit.</text>
</comment>
<keyword evidence="6 11" id="KW-0865">Zymogen</keyword>
<evidence type="ECO:0000313" key="13">
    <source>
        <dbReference type="EMBL" id="QIG80274.1"/>
    </source>
</evidence>
<dbReference type="EMBL" id="CP049109">
    <property type="protein sequence ID" value="QIG80274.1"/>
    <property type="molecule type" value="Genomic_DNA"/>
</dbReference>
<keyword evidence="12" id="KW-0812">Transmembrane</keyword>
<comment type="PTM">
    <text evidence="11">Is synthesized initially as an inactive proenzyme. Formation of the active enzyme involves a self-maturation process in which the active site pyruvoyl group is generated from an internal serine residue via an autocatalytic post-translational modification. Two non-identical subunits are generated from the proenzyme in this reaction, and the pyruvate is formed at the N-terminus of the alpha chain, which is derived from the carboxyl end of the proenzyme. The post-translation cleavage follows an unusual pathway, termed non-hydrolytic serinolysis, in which the side chain hydroxyl group of the serine supplies its oxygen atom to form the C-terminus of the beta chain, while the remainder of the serine residue undergoes an oxidative deamination to produce ammonia and the pyruvoyl prosthetic group on the alpha chain.</text>
</comment>
<dbReference type="PANTHER" id="PTHR35809:SF1">
    <property type="entry name" value="ARCHAETIDYLSERINE DECARBOXYLASE PROENZYME-RELATED"/>
    <property type="match status" value="1"/>
</dbReference>
<keyword evidence="7 11" id="KW-0594">Phospholipid biosynthesis</keyword>
<dbReference type="EC" id="4.1.1.65" evidence="11"/>
<feature type="site" description="Cleavage (non-hydrolytic); by autocatalysis" evidence="11">
    <location>
        <begin position="201"/>
        <end position="202"/>
    </location>
</feature>
<comment type="similarity">
    <text evidence="11">Belongs to the phosphatidylserine decarboxylase family. PSD-A subfamily.</text>
</comment>
<evidence type="ECO:0000256" key="8">
    <source>
        <dbReference type="ARBA" id="ARBA00023239"/>
    </source>
</evidence>
<evidence type="ECO:0000256" key="5">
    <source>
        <dbReference type="ARBA" id="ARBA00023136"/>
    </source>
</evidence>
<keyword evidence="14" id="KW-1185">Reference proteome</keyword>
<proteinExistence type="inferred from homology"/>
<dbReference type="UniPathway" id="UPA00558">
    <property type="reaction ID" value="UER00616"/>
</dbReference>
<evidence type="ECO:0000256" key="6">
    <source>
        <dbReference type="ARBA" id="ARBA00023145"/>
    </source>
</evidence>
<gene>
    <name evidence="11" type="primary">psd</name>
    <name evidence="13" type="ORF">G5C33_11135</name>
</gene>
<comment type="cofactor">
    <cofactor evidence="11">
        <name>pyruvate</name>
        <dbReference type="ChEBI" id="CHEBI:15361"/>
    </cofactor>
    <text evidence="11">Binds 1 pyruvoyl group covalently per subunit.</text>
</comment>
<keyword evidence="8 11" id="KW-0456">Lyase</keyword>
<dbReference type="AlphaFoldDB" id="A0A6G6Y5P5"/>
<feature type="chain" id="PRO_5026410195" description="Phosphatidylserine decarboxylase beta chain" evidence="11">
    <location>
        <begin position="1"/>
        <end position="201"/>
    </location>
</feature>
<protein>
    <recommendedName>
        <fullName evidence="11">Phosphatidylserine decarboxylase proenzyme</fullName>
        <ecNumber evidence="11">4.1.1.65</ecNumber>
    </recommendedName>
    <component>
        <recommendedName>
            <fullName evidence="11">Phosphatidylserine decarboxylase alpha chain</fullName>
        </recommendedName>
    </component>
    <component>
        <recommendedName>
            <fullName evidence="11">Phosphatidylserine decarboxylase beta chain</fullName>
        </recommendedName>
    </component>
</protein>
<sequence length="242" mass="26358">MAGSDHSDISAAPIKWRFPEVHPEGRKYVLIAGVLTFVSLWIWDFWVWPMLFLTIGVAAFFRDPVRVVPQAGGVLVSPADGLVTLVERVPPPPDLAGDAALGEAPLVRVSITMTIFDVHLNRAPIGGTVRHVIYVSGKFLNTERDKASEENERQHLIIEHRDGTRIGMTQIAGLVSRRVVSFVKSGDIVVSGQRVGLIRFGSRVDIYLPDDHVCQLAPGQRCVAGETIIARRGGSPVTGVAQ</sequence>
<comment type="pathway">
    <text evidence="11">Phospholipid metabolism; phosphatidylethanolamine biosynthesis; phosphatidylethanolamine from CDP-diacylglycerol: step 2/2.</text>
</comment>
<dbReference type="GO" id="GO:0004609">
    <property type="term" value="F:phosphatidylserine decarboxylase activity"/>
    <property type="evidence" value="ECO:0007669"/>
    <property type="project" value="UniProtKB-UniRule"/>
</dbReference>
<evidence type="ECO:0000256" key="3">
    <source>
        <dbReference type="ARBA" id="ARBA00022793"/>
    </source>
</evidence>
<feature type="chain" id="PRO_5026410194" description="Phosphatidylserine decarboxylase alpha chain" evidence="11">
    <location>
        <begin position="202"/>
        <end position="242"/>
    </location>
</feature>
<keyword evidence="1 11" id="KW-1003">Cell membrane</keyword>